<dbReference type="InterPro" id="IPR003787">
    <property type="entry name" value="Sulphur_relay_DsrE/F-like"/>
</dbReference>
<dbReference type="Proteomes" id="UP000241848">
    <property type="component" value="Unassembled WGS sequence"/>
</dbReference>
<gene>
    <name evidence="1" type="ORF">C7B45_07045</name>
</gene>
<name>A0A2T2WJE3_9FIRM</name>
<sequence length="114" mass="12131">MAKIAFWITAGPDQAAKALSGLRLAERLRSSRNQKDVQVYLFGPGVRLTTDSNPQIQAVLQDLRQAAVMVEACPANVKQMGLDEAAVLATGVGLRPAGEVLVELVDNGYQIVGV</sequence>
<dbReference type="EMBL" id="PXYV01000018">
    <property type="protein sequence ID" value="PSR22364.1"/>
    <property type="molecule type" value="Genomic_DNA"/>
</dbReference>
<protein>
    <submittedName>
        <fullName evidence="1">Uncharacterized protein</fullName>
    </submittedName>
</protein>
<reference evidence="1 2" key="1">
    <citation type="journal article" date="2014" name="BMC Genomics">
        <title>Comparison of environmental and isolate Sulfobacillus genomes reveals diverse carbon, sulfur, nitrogen, and hydrogen metabolisms.</title>
        <authorList>
            <person name="Justice N.B."/>
            <person name="Norman A."/>
            <person name="Brown C.T."/>
            <person name="Singh A."/>
            <person name="Thomas B.C."/>
            <person name="Banfield J.F."/>
        </authorList>
    </citation>
    <scope>NUCLEOTIDE SEQUENCE [LARGE SCALE GENOMIC DNA]</scope>
    <source>
        <strain evidence="1">AMDSBA3</strain>
    </source>
</reference>
<dbReference type="Gene3D" id="3.40.1260.10">
    <property type="entry name" value="DsrEFH-like"/>
    <property type="match status" value="1"/>
</dbReference>
<proteinExistence type="predicted"/>
<dbReference type="AlphaFoldDB" id="A0A2T2WJE3"/>
<accession>A0A2T2WJE3</accession>
<dbReference type="SUPFAM" id="SSF75169">
    <property type="entry name" value="DsrEFH-like"/>
    <property type="match status" value="1"/>
</dbReference>
<dbReference type="Pfam" id="PF02635">
    <property type="entry name" value="DsrE"/>
    <property type="match status" value="1"/>
</dbReference>
<organism evidence="1 2">
    <name type="scientific">Sulfobacillus acidophilus</name>
    <dbReference type="NCBI Taxonomy" id="53633"/>
    <lineage>
        <taxon>Bacteria</taxon>
        <taxon>Bacillati</taxon>
        <taxon>Bacillota</taxon>
        <taxon>Clostridia</taxon>
        <taxon>Eubacteriales</taxon>
        <taxon>Clostridiales Family XVII. Incertae Sedis</taxon>
        <taxon>Sulfobacillus</taxon>
    </lineage>
</organism>
<comment type="caution">
    <text evidence="1">The sequence shown here is derived from an EMBL/GenBank/DDBJ whole genome shotgun (WGS) entry which is preliminary data.</text>
</comment>
<evidence type="ECO:0000313" key="1">
    <source>
        <dbReference type="EMBL" id="PSR22364.1"/>
    </source>
</evidence>
<evidence type="ECO:0000313" key="2">
    <source>
        <dbReference type="Proteomes" id="UP000241848"/>
    </source>
</evidence>
<dbReference type="InterPro" id="IPR027396">
    <property type="entry name" value="DsrEFH-like"/>
</dbReference>